<dbReference type="Proteomes" id="UP000181790">
    <property type="component" value="Unassembled WGS sequence"/>
</dbReference>
<proteinExistence type="predicted"/>
<protein>
    <recommendedName>
        <fullName evidence="4">DUF4129 domain-containing protein</fullName>
    </recommendedName>
</protein>
<name>A0A1S2VDX1_9BACT</name>
<dbReference type="AlphaFoldDB" id="A0A1S2VDX1"/>
<evidence type="ECO:0000313" key="2">
    <source>
        <dbReference type="EMBL" id="OIN56957.1"/>
    </source>
</evidence>
<keyword evidence="1" id="KW-0812">Transmembrane</keyword>
<gene>
    <name evidence="2" type="ORF">BLX24_22205</name>
</gene>
<comment type="caution">
    <text evidence="2">The sequence shown here is derived from an EMBL/GenBank/DDBJ whole genome shotgun (WGS) entry which is preliminary data.</text>
</comment>
<keyword evidence="3" id="KW-1185">Reference proteome</keyword>
<organism evidence="2 3">
    <name type="scientific">Arsenicibacter rosenii</name>
    <dbReference type="NCBI Taxonomy" id="1750698"/>
    <lineage>
        <taxon>Bacteria</taxon>
        <taxon>Pseudomonadati</taxon>
        <taxon>Bacteroidota</taxon>
        <taxon>Cytophagia</taxon>
        <taxon>Cytophagales</taxon>
        <taxon>Spirosomataceae</taxon>
        <taxon>Arsenicibacter</taxon>
    </lineage>
</organism>
<keyword evidence="1" id="KW-0472">Membrane</keyword>
<evidence type="ECO:0008006" key="4">
    <source>
        <dbReference type="Google" id="ProtNLM"/>
    </source>
</evidence>
<evidence type="ECO:0000256" key="1">
    <source>
        <dbReference type="SAM" id="Phobius"/>
    </source>
</evidence>
<evidence type="ECO:0000313" key="3">
    <source>
        <dbReference type="Proteomes" id="UP000181790"/>
    </source>
</evidence>
<keyword evidence="1" id="KW-1133">Transmembrane helix</keyword>
<sequence>MVFPDTARAFSPFVVRGISIFPTRTDQGTSRDSAVYTLVTFETQPAQTLQVPVLIIGETDSTALYSDPDTVYLRSSLQTTRPDTLALATETRILPVRQQFNYPALLMVIGTLLVISGAVYLLFGKSIRRQLRLYRLHQRHLRFLQEYNRLIRSIDADSTTDNANKAIVQWKMYLESLQGDPFTSMTTREIAERITENQLGRIRQGTAELVDALKQTDRMIYGGVFSPQSAAALRLLRDVAIQVYDRRRAAIQYV</sequence>
<reference evidence="2 3" key="1">
    <citation type="submission" date="2016-10" db="EMBL/GenBank/DDBJ databases">
        <title>Arsenicibacter rosenii gen. nov., sp. nov., an efficient arsenic-methylating bacterium isolated from an arsenic-contaminated paddy soil.</title>
        <authorList>
            <person name="Huang K."/>
        </authorList>
    </citation>
    <scope>NUCLEOTIDE SEQUENCE [LARGE SCALE GENOMIC DNA]</scope>
    <source>
        <strain evidence="2 3">SM-1</strain>
    </source>
</reference>
<dbReference type="EMBL" id="MORL01000017">
    <property type="protein sequence ID" value="OIN56957.1"/>
    <property type="molecule type" value="Genomic_DNA"/>
</dbReference>
<feature type="transmembrane region" description="Helical" evidence="1">
    <location>
        <begin position="102"/>
        <end position="123"/>
    </location>
</feature>
<accession>A0A1S2VDX1</accession>